<keyword evidence="1" id="KW-0472">Membrane</keyword>
<feature type="transmembrane region" description="Helical" evidence="1">
    <location>
        <begin position="317"/>
        <end position="340"/>
    </location>
</feature>
<dbReference type="GO" id="GO:0005230">
    <property type="term" value="F:extracellular ligand-gated monoatomic ion channel activity"/>
    <property type="evidence" value="ECO:0007669"/>
    <property type="project" value="InterPro"/>
</dbReference>
<dbReference type="AlphaFoldDB" id="A0A2R5GDP1"/>
<organism evidence="2 3">
    <name type="scientific">Hondaea fermentalgiana</name>
    <dbReference type="NCBI Taxonomy" id="2315210"/>
    <lineage>
        <taxon>Eukaryota</taxon>
        <taxon>Sar</taxon>
        <taxon>Stramenopiles</taxon>
        <taxon>Bigyra</taxon>
        <taxon>Labyrinthulomycetes</taxon>
        <taxon>Thraustochytrida</taxon>
        <taxon>Thraustochytriidae</taxon>
        <taxon>Hondaea</taxon>
    </lineage>
</organism>
<feature type="transmembrane region" description="Helical" evidence="1">
    <location>
        <begin position="352"/>
        <end position="375"/>
    </location>
</feature>
<dbReference type="OrthoDB" id="200344at2759"/>
<dbReference type="Proteomes" id="UP000241890">
    <property type="component" value="Unassembled WGS sequence"/>
</dbReference>
<dbReference type="GO" id="GO:0004888">
    <property type="term" value="F:transmembrane signaling receptor activity"/>
    <property type="evidence" value="ECO:0007669"/>
    <property type="project" value="InterPro"/>
</dbReference>
<reference evidence="2 3" key="1">
    <citation type="submission" date="2017-12" db="EMBL/GenBank/DDBJ databases">
        <title>Sequencing, de novo assembly and annotation of complete genome of a new Thraustochytrid species, strain FCC1311.</title>
        <authorList>
            <person name="Sedici K."/>
            <person name="Godart F."/>
            <person name="Aiese Cigliano R."/>
            <person name="Sanseverino W."/>
            <person name="Barakat M."/>
            <person name="Ortet P."/>
            <person name="Marechal E."/>
            <person name="Cagnac O."/>
            <person name="Amato A."/>
        </authorList>
    </citation>
    <scope>NUCLEOTIDE SEQUENCE [LARGE SCALE GENOMIC DNA]</scope>
</reference>
<keyword evidence="1" id="KW-0812">Transmembrane</keyword>
<protein>
    <recommendedName>
        <fullName evidence="4">Neurotransmitter-gated ion-channel ligand-binding domain-containing protein</fullName>
    </recommendedName>
</protein>
<dbReference type="InterPro" id="IPR036734">
    <property type="entry name" value="Neur_chan_lig-bd_sf"/>
</dbReference>
<keyword evidence="3" id="KW-1185">Reference proteome</keyword>
<sequence>MSTKQVSVEVSDEGTVRRVFNPSQKFIKDWERCENKVHLKLAYVRYIASVDTVAQTFQVAIGFDMSWKSSPADERSWASNPAKFVPEFVPNFEFPNAKEEIKERREQENGNPFKIDVIDGVSYNFLRTLVYLKCMERYELYSFPFDVQELTVTMDTSFVPVQKSMFVPHLGSLYIDEEAAETNDAGPIQDGDPQGGTLLILNRAFCAIPEFRARRVVLEFASRSGGGGDEDNEDAFRWSQVVIRFQLERRAEGFLWRIAFLSVLLAVTALSSFALEVDQLAERQSLLITLILASVAFQYVVQSELPQVPYVVLLEKLTLATFTSNVVLMCLVSLLSTNLITEDQDMRERIDFYFAITYVIWLGGSVVAFFLYGMYRRRFERTKLNMGALGLKEYNNDEREDSAIVVSGDGVCKESLDRSPDGLDGFITFAGKALE</sequence>
<feature type="transmembrane region" description="Helical" evidence="1">
    <location>
        <begin position="254"/>
        <end position="274"/>
    </location>
</feature>
<dbReference type="InterPro" id="IPR038050">
    <property type="entry name" value="Neuro_actylchol_rec"/>
</dbReference>
<name>A0A2R5GDP1_9STRA</name>
<dbReference type="InterPro" id="IPR006201">
    <property type="entry name" value="Neur_channel"/>
</dbReference>
<dbReference type="GO" id="GO:0016020">
    <property type="term" value="C:membrane"/>
    <property type="evidence" value="ECO:0007669"/>
    <property type="project" value="InterPro"/>
</dbReference>
<feature type="transmembrane region" description="Helical" evidence="1">
    <location>
        <begin position="286"/>
        <end position="305"/>
    </location>
</feature>
<gene>
    <name evidence="2" type="ORF">FCC1311_052892</name>
</gene>
<evidence type="ECO:0000313" key="2">
    <source>
        <dbReference type="EMBL" id="GBG29067.1"/>
    </source>
</evidence>
<dbReference type="Gene3D" id="1.20.58.390">
    <property type="entry name" value="Neurotransmitter-gated ion-channel transmembrane domain"/>
    <property type="match status" value="1"/>
</dbReference>
<keyword evidence="1" id="KW-1133">Transmembrane helix</keyword>
<evidence type="ECO:0000313" key="3">
    <source>
        <dbReference type="Proteomes" id="UP000241890"/>
    </source>
</evidence>
<comment type="caution">
    <text evidence="2">The sequence shown here is derived from an EMBL/GenBank/DDBJ whole genome shotgun (WGS) entry which is preliminary data.</text>
</comment>
<dbReference type="PANTHER" id="PTHR18945">
    <property type="entry name" value="NEUROTRANSMITTER GATED ION CHANNEL"/>
    <property type="match status" value="1"/>
</dbReference>
<evidence type="ECO:0000256" key="1">
    <source>
        <dbReference type="SAM" id="Phobius"/>
    </source>
</evidence>
<dbReference type="InParanoid" id="A0A2R5GDP1"/>
<dbReference type="Gene3D" id="2.70.170.10">
    <property type="entry name" value="Neurotransmitter-gated ion-channel ligand-binding domain"/>
    <property type="match status" value="1"/>
</dbReference>
<accession>A0A2R5GDP1</accession>
<dbReference type="EMBL" id="BEYU01000052">
    <property type="protein sequence ID" value="GBG29067.1"/>
    <property type="molecule type" value="Genomic_DNA"/>
</dbReference>
<proteinExistence type="predicted"/>
<evidence type="ECO:0008006" key="4">
    <source>
        <dbReference type="Google" id="ProtNLM"/>
    </source>
</evidence>